<dbReference type="RefSeq" id="WP_101623540.1">
    <property type="nucleotide sequence ID" value="NZ_FXZC01000001.1"/>
</dbReference>
<protein>
    <submittedName>
        <fullName evidence="2">Transcriptional regulator</fullName>
    </submittedName>
</protein>
<reference evidence="3" key="1">
    <citation type="submission" date="2017-03" db="EMBL/GenBank/DDBJ databases">
        <authorList>
            <person name="Monnet C."/>
        </authorList>
    </citation>
    <scope>NUCLEOTIDE SEQUENCE [LARGE SCALE GENOMIC DNA]</scope>
    <source>
        <strain evidence="3">CIP 102111</strain>
    </source>
</reference>
<feature type="domain" description="Winged helix DNA-binding" evidence="1">
    <location>
        <begin position="18"/>
        <end position="97"/>
    </location>
</feature>
<dbReference type="InterPro" id="IPR036388">
    <property type="entry name" value="WH-like_DNA-bd_sf"/>
</dbReference>
<dbReference type="EMBL" id="FXZC01000001">
    <property type="protein sequence ID" value="SMX66563.1"/>
    <property type="molecule type" value="Genomic_DNA"/>
</dbReference>
<dbReference type="AlphaFoldDB" id="A0A2H1HUF6"/>
<dbReference type="Proteomes" id="UP000234333">
    <property type="component" value="Unassembled WGS sequence"/>
</dbReference>
<name>A0A2H1HUF6_9MICO</name>
<dbReference type="SUPFAM" id="SSF46785">
    <property type="entry name" value="Winged helix' DNA-binding domain"/>
    <property type="match status" value="1"/>
</dbReference>
<dbReference type="PANTHER" id="PTHR37318">
    <property type="entry name" value="BSL7504 PROTEIN"/>
    <property type="match status" value="1"/>
</dbReference>
<evidence type="ECO:0000259" key="1">
    <source>
        <dbReference type="Pfam" id="PF13601"/>
    </source>
</evidence>
<gene>
    <name evidence="2" type="ORF">BC102111_00591</name>
</gene>
<dbReference type="Pfam" id="PF13601">
    <property type="entry name" value="HTH_34"/>
    <property type="match status" value="1"/>
</dbReference>
<accession>A0A2H1HUF6</accession>
<dbReference type="PANTHER" id="PTHR37318:SF1">
    <property type="entry name" value="BSL7504 PROTEIN"/>
    <property type="match status" value="1"/>
</dbReference>
<dbReference type="InterPro" id="IPR011991">
    <property type="entry name" value="ArsR-like_HTH"/>
</dbReference>
<dbReference type="InterPro" id="IPR036390">
    <property type="entry name" value="WH_DNA-bd_sf"/>
</dbReference>
<sequence length="101" mass="10999">MDATVPDAEFSPLIHAPIRLRICAMLSKADGIEFSEIQSRLGVSKSALSKHLTQLHDAGFVDEESVVRLGRARQWLSLTPSGRQAYESHLAALQDIIGSEG</sequence>
<dbReference type="InterPro" id="IPR027395">
    <property type="entry name" value="WH_DNA-bd_dom"/>
</dbReference>
<organism evidence="2 3">
    <name type="scientific">Brevibacterium casei CIP 102111</name>
    <dbReference type="NCBI Taxonomy" id="1255625"/>
    <lineage>
        <taxon>Bacteria</taxon>
        <taxon>Bacillati</taxon>
        <taxon>Actinomycetota</taxon>
        <taxon>Actinomycetes</taxon>
        <taxon>Micrococcales</taxon>
        <taxon>Brevibacteriaceae</taxon>
        <taxon>Brevibacterium</taxon>
    </lineage>
</organism>
<proteinExistence type="predicted"/>
<dbReference type="Gene3D" id="1.10.10.10">
    <property type="entry name" value="Winged helix-like DNA-binding domain superfamily/Winged helix DNA-binding domain"/>
    <property type="match status" value="1"/>
</dbReference>
<dbReference type="CDD" id="cd00090">
    <property type="entry name" value="HTH_ARSR"/>
    <property type="match status" value="1"/>
</dbReference>
<evidence type="ECO:0000313" key="3">
    <source>
        <dbReference type="Proteomes" id="UP000234333"/>
    </source>
</evidence>
<evidence type="ECO:0000313" key="2">
    <source>
        <dbReference type="EMBL" id="SMX66563.1"/>
    </source>
</evidence>